<comment type="caution">
    <text evidence="2">The sequence shown here is derived from an EMBL/GenBank/DDBJ whole genome shotgun (WGS) entry which is preliminary data.</text>
</comment>
<dbReference type="Proteomes" id="UP000311382">
    <property type="component" value="Unassembled WGS sequence"/>
</dbReference>
<sequence>MLARSHFPSARSLNSFVADLESLARSSPPLVRPPLDLDPPHPRALLDPVAHPRLKVAPRARVRRLLPQLQRAQLGPRRRRLRLRRCIGRVGGCPEGRRGRRRGRADGRGDARRDGRCAGGGPCRARRARLLLLLPFPRFVGTWPLETRRSAPPRVIREPPRERERVELRAYHEAPDALARDPLEQLAVQDEVDGLARAGRRRHGAVPCSGQGHDAAFALGPAAGRERLERRGKVARQARQSRVERGVGGGERGRRAGEEDAQLEVRQGGEGREVERRLVAQGEDRPSQRRAARRGAERKRRRREPRARDERLEAAGRGTATAEDGLVLVLEEALTDAELDERGALEEEHGERVRCARARCDVEGAEPRRRAGRGERKRAVQAAEADAVAVRACAEAQGRERGADGEDAREEGGNVVRPEVRQEVKVEGMCERGEGVRVSLERVDEGRRACVEWGRVCGCGCAFSLVAEVELAVEGGPCEREEGAREAGDGGEWGWVEVRQDVVERLPRKRSKGTRQVCARVKRGRFWRGRWETGCRPCEGPARRSVELVCTVHGEAREGERGVAPTHEPTGD</sequence>
<proteinExistence type="predicted"/>
<evidence type="ECO:0000313" key="2">
    <source>
        <dbReference type="EMBL" id="TNY17596.1"/>
    </source>
</evidence>
<feature type="compositionally biased region" description="Basic and acidic residues" evidence="1">
    <location>
        <begin position="104"/>
        <end position="116"/>
    </location>
</feature>
<feature type="compositionally biased region" description="Basic and acidic residues" evidence="1">
    <location>
        <begin position="267"/>
        <end position="287"/>
    </location>
</feature>
<feature type="region of interest" description="Disordered" evidence="1">
    <location>
        <begin position="227"/>
        <end position="318"/>
    </location>
</feature>
<name>A0A5C5FN07_9BASI</name>
<dbReference type="AlphaFoldDB" id="A0A5C5FN07"/>
<feature type="region of interest" description="Disordered" evidence="1">
    <location>
        <begin position="94"/>
        <end position="119"/>
    </location>
</feature>
<keyword evidence="3" id="KW-1185">Reference proteome</keyword>
<gene>
    <name evidence="2" type="ORF">DMC30DRAFT_405416</name>
</gene>
<organism evidence="2 3">
    <name type="scientific">Rhodotorula diobovata</name>
    <dbReference type="NCBI Taxonomy" id="5288"/>
    <lineage>
        <taxon>Eukaryota</taxon>
        <taxon>Fungi</taxon>
        <taxon>Dikarya</taxon>
        <taxon>Basidiomycota</taxon>
        <taxon>Pucciniomycotina</taxon>
        <taxon>Microbotryomycetes</taxon>
        <taxon>Sporidiobolales</taxon>
        <taxon>Sporidiobolaceae</taxon>
        <taxon>Rhodotorula</taxon>
    </lineage>
</organism>
<feature type="region of interest" description="Disordered" evidence="1">
    <location>
        <begin position="396"/>
        <end position="415"/>
    </location>
</feature>
<accession>A0A5C5FN07</accession>
<reference evidence="2 3" key="1">
    <citation type="submission" date="2019-03" db="EMBL/GenBank/DDBJ databases">
        <title>Rhodosporidium diobovatum UCD-FST 08-225 genome sequencing, assembly, and annotation.</title>
        <authorList>
            <person name="Fakankun I.U."/>
            <person name="Fristensky B."/>
            <person name="Levin D.B."/>
        </authorList>
    </citation>
    <scope>NUCLEOTIDE SEQUENCE [LARGE SCALE GENOMIC DNA]</scope>
    <source>
        <strain evidence="2 3">UCD-FST 08-225</strain>
    </source>
</reference>
<evidence type="ECO:0000256" key="1">
    <source>
        <dbReference type="SAM" id="MobiDB-lite"/>
    </source>
</evidence>
<feature type="compositionally biased region" description="Basic residues" evidence="1">
    <location>
        <begin position="288"/>
        <end position="305"/>
    </location>
</feature>
<evidence type="ECO:0000313" key="3">
    <source>
        <dbReference type="Proteomes" id="UP000311382"/>
    </source>
</evidence>
<feature type="compositionally biased region" description="Basic and acidic residues" evidence="1">
    <location>
        <begin position="241"/>
        <end position="258"/>
    </location>
</feature>
<dbReference type="EMBL" id="SOZI01000189">
    <property type="protein sequence ID" value="TNY17596.1"/>
    <property type="molecule type" value="Genomic_DNA"/>
</dbReference>
<protein>
    <submittedName>
        <fullName evidence="2">Uncharacterized protein</fullName>
    </submittedName>
</protein>
<feature type="compositionally biased region" description="Basic and acidic residues" evidence="1">
    <location>
        <begin position="397"/>
        <end position="415"/>
    </location>
</feature>